<comment type="caution">
    <text evidence="1">The sequence shown here is derived from an EMBL/GenBank/DDBJ whole genome shotgun (WGS) entry which is preliminary data.</text>
</comment>
<protein>
    <submittedName>
        <fullName evidence="1">Uncharacterized protein</fullName>
    </submittedName>
</protein>
<dbReference type="EMBL" id="CM047742">
    <property type="protein sequence ID" value="KAJ0035855.1"/>
    <property type="molecule type" value="Genomic_DNA"/>
</dbReference>
<accession>A0ACC0YFG7</accession>
<sequence length="226" mass="25506">MSTQELGQFPERDVKNAQRRRILPDLDLNNPPPDESTTLADISFNFNSQQCPPEACRGYQEESRSIEIIDDDVAIIDQSMFDQAKNNYRRNQSQVIDGLKDVPNEAGGLLNSLSETANWYCKQRRDPMDEVITSRYLSMMEEASNRDKEKNVVKPVEFPKNPEPEAPSFICPICIGPMSMATTTKCGHVFCQECIKKAIAAQGKCPTCRKKLGKRGIIRVFLPTTN</sequence>
<reference evidence="2" key="1">
    <citation type="journal article" date="2023" name="G3 (Bethesda)">
        <title>Genome assembly and association tests identify interacting loci associated with vigor, precocity, and sex in interspecific pistachio rootstocks.</title>
        <authorList>
            <person name="Palmer W."/>
            <person name="Jacygrad E."/>
            <person name="Sagayaradj S."/>
            <person name="Cavanaugh K."/>
            <person name="Han R."/>
            <person name="Bertier L."/>
            <person name="Beede B."/>
            <person name="Kafkas S."/>
            <person name="Golino D."/>
            <person name="Preece J."/>
            <person name="Michelmore R."/>
        </authorList>
    </citation>
    <scope>NUCLEOTIDE SEQUENCE [LARGE SCALE GENOMIC DNA]</scope>
</reference>
<keyword evidence="2" id="KW-1185">Reference proteome</keyword>
<evidence type="ECO:0000313" key="2">
    <source>
        <dbReference type="Proteomes" id="UP001163603"/>
    </source>
</evidence>
<dbReference type="Proteomes" id="UP001163603">
    <property type="component" value="Chromosome 7"/>
</dbReference>
<organism evidence="1 2">
    <name type="scientific">Pistacia integerrima</name>
    <dbReference type="NCBI Taxonomy" id="434235"/>
    <lineage>
        <taxon>Eukaryota</taxon>
        <taxon>Viridiplantae</taxon>
        <taxon>Streptophyta</taxon>
        <taxon>Embryophyta</taxon>
        <taxon>Tracheophyta</taxon>
        <taxon>Spermatophyta</taxon>
        <taxon>Magnoliopsida</taxon>
        <taxon>eudicotyledons</taxon>
        <taxon>Gunneridae</taxon>
        <taxon>Pentapetalae</taxon>
        <taxon>rosids</taxon>
        <taxon>malvids</taxon>
        <taxon>Sapindales</taxon>
        <taxon>Anacardiaceae</taxon>
        <taxon>Pistacia</taxon>
    </lineage>
</organism>
<gene>
    <name evidence="1" type="ORF">Pint_25455</name>
</gene>
<name>A0ACC0YFG7_9ROSI</name>
<proteinExistence type="predicted"/>
<evidence type="ECO:0000313" key="1">
    <source>
        <dbReference type="EMBL" id="KAJ0035855.1"/>
    </source>
</evidence>